<dbReference type="GO" id="GO:0008270">
    <property type="term" value="F:zinc ion binding"/>
    <property type="evidence" value="ECO:0007669"/>
    <property type="project" value="UniProtKB-KW"/>
</dbReference>
<dbReference type="SUPFAM" id="SSF57850">
    <property type="entry name" value="RING/U-box"/>
    <property type="match status" value="1"/>
</dbReference>
<feature type="region of interest" description="Disordered" evidence="5">
    <location>
        <begin position="115"/>
        <end position="134"/>
    </location>
</feature>
<reference evidence="8" key="1">
    <citation type="journal article" date="2017" name="Nat. Commun.">
        <title>The asparagus genome sheds light on the origin and evolution of a young Y chromosome.</title>
        <authorList>
            <person name="Harkess A."/>
            <person name="Zhou J."/>
            <person name="Xu C."/>
            <person name="Bowers J.E."/>
            <person name="Van der Hulst R."/>
            <person name="Ayyampalayam S."/>
            <person name="Mercati F."/>
            <person name="Riccardi P."/>
            <person name="McKain M.R."/>
            <person name="Kakrana A."/>
            <person name="Tang H."/>
            <person name="Ray J."/>
            <person name="Groenendijk J."/>
            <person name="Arikit S."/>
            <person name="Mathioni S.M."/>
            <person name="Nakano M."/>
            <person name="Shan H."/>
            <person name="Telgmann-Rauber A."/>
            <person name="Kanno A."/>
            <person name="Yue Z."/>
            <person name="Chen H."/>
            <person name="Li W."/>
            <person name="Chen Y."/>
            <person name="Xu X."/>
            <person name="Zhang Y."/>
            <person name="Luo S."/>
            <person name="Chen H."/>
            <person name="Gao J."/>
            <person name="Mao Z."/>
            <person name="Pires J.C."/>
            <person name="Luo M."/>
            <person name="Kudrna D."/>
            <person name="Wing R.A."/>
            <person name="Meyers B.C."/>
            <person name="Yi K."/>
            <person name="Kong H."/>
            <person name="Lavrijsen P."/>
            <person name="Sunseri F."/>
            <person name="Falavigna A."/>
            <person name="Ye Y."/>
            <person name="Leebens-Mack J.H."/>
            <person name="Chen G."/>
        </authorList>
    </citation>
    <scope>NUCLEOTIDE SEQUENCE [LARGE SCALE GENOMIC DNA]</scope>
    <source>
        <strain evidence="8">cv. DH0086</strain>
    </source>
</reference>
<dbReference type="InterPro" id="IPR001841">
    <property type="entry name" value="Znf_RING"/>
</dbReference>
<feature type="domain" description="RING-type" evidence="6">
    <location>
        <begin position="145"/>
        <end position="183"/>
    </location>
</feature>
<dbReference type="Proteomes" id="UP000243459">
    <property type="component" value="Chromosome 2"/>
</dbReference>
<evidence type="ECO:0000256" key="2">
    <source>
        <dbReference type="ARBA" id="ARBA00022771"/>
    </source>
</evidence>
<dbReference type="PANTHER" id="PTHR47094">
    <property type="entry name" value="ELFLESS, ISOFORM B"/>
    <property type="match status" value="1"/>
</dbReference>
<proteinExistence type="predicted"/>
<evidence type="ECO:0000256" key="1">
    <source>
        <dbReference type="ARBA" id="ARBA00022723"/>
    </source>
</evidence>
<dbReference type="GO" id="GO:0061630">
    <property type="term" value="F:ubiquitin protein ligase activity"/>
    <property type="evidence" value="ECO:0007669"/>
    <property type="project" value="InterPro"/>
</dbReference>
<dbReference type="Gene3D" id="3.30.40.10">
    <property type="entry name" value="Zinc/RING finger domain, C3HC4 (zinc finger)"/>
    <property type="match status" value="1"/>
</dbReference>
<dbReference type="OrthoDB" id="6105938at2759"/>
<gene>
    <name evidence="7" type="ORF">A4U43_C02F4430</name>
</gene>
<evidence type="ECO:0000256" key="5">
    <source>
        <dbReference type="SAM" id="MobiDB-lite"/>
    </source>
</evidence>
<dbReference type="GO" id="GO:0033768">
    <property type="term" value="C:SUMO-targeted ubiquitin ligase complex"/>
    <property type="evidence" value="ECO:0007669"/>
    <property type="project" value="TreeGrafter"/>
</dbReference>
<evidence type="ECO:0000259" key="6">
    <source>
        <dbReference type="PROSITE" id="PS50089"/>
    </source>
</evidence>
<feature type="region of interest" description="Disordered" evidence="5">
    <location>
        <begin position="1"/>
        <end position="64"/>
    </location>
</feature>
<dbReference type="AlphaFoldDB" id="A0A5P1FKM2"/>
<dbReference type="InterPro" id="IPR013083">
    <property type="entry name" value="Znf_RING/FYVE/PHD"/>
</dbReference>
<dbReference type="OMA" id="NRTIINC"/>
<dbReference type="PANTHER" id="PTHR47094:SF1">
    <property type="entry name" value="RING-TYPE E3 UBIQUITIN TRANSFERASE"/>
    <property type="match status" value="1"/>
</dbReference>
<dbReference type="GO" id="GO:0006511">
    <property type="term" value="P:ubiquitin-dependent protein catabolic process"/>
    <property type="evidence" value="ECO:0007669"/>
    <property type="project" value="TreeGrafter"/>
</dbReference>
<organism evidence="7 8">
    <name type="scientific">Asparagus officinalis</name>
    <name type="common">Garden asparagus</name>
    <dbReference type="NCBI Taxonomy" id="4686"/>
    <lineage>
        <taxon>Eukaryota</taxon>
        <taxon>Viridiplantae</taxon>
        <taxon>Streptophyta</taxon>
        <taxon>Embryophyta</taxon>
        <taxon>Tracheophyta</taxon>
        <taxon>Spermatophyta</taxon>
        <taxon>Magnoliopsida</taxon>
        <taxon>Liliopsida</taxon>
        <taxon>Asparagales</taxon>
        <taxon>Asparagaceae</taxon>
        <taxon>Asparagoideae</taxon>
        <taxon>Asparagus</taxon>
    </lineage>
</organism>
<evidence type="ECO:0000313" key="7">
    <source>
        <dbReference type="EMBL" id="ONK77231.1"/>
    </source>
</evidence>
<dbReference type="SMART" id="SM00184">
    <property type="entry name" value="RING"/>
    <property type="match status" value="1"/>
</dbReference>
<keyword evidence="8" id="KW-1185">Reference proteome</keyword>
<dbReference type="GO" id="GO:0032183">
    <property type="term" value="F:SUMO binding"/>
    <property type="evidence" value="ECO:0007669"/>
    <property type="project" value="TreeGrafter"/>
</dbReference>
<keyword evidence="1" id="KW-0479">Metal-binding</keyword>
<dbReference type="EMBL" id="CM007382">
    <property type="protein sequence ID" value="ONK77231.1"/>
    <property type="molecule type" value="Genomic_DNA"/>
</dbReference>
<name>A0A5P1FKM2_ASPOF</name>
<protein>
    <recommendedName>
        <fullName evidence="6">RING-type domain-containing protein</fullName>
    </recommendedName>
</protein>
<dbReference type="Gramene" id="ONK77231">
    <property type="protein sequence ID" value="ONK77231"/>
    <property type="gene ID" value="A4U43_C02F4430"/>
</dbReference>
<dbReference type="PROSITE" id="PS50089">
    <property type="entry name" value="ZF_RING_2"/>
    <property type="match status" value="1"/>
</dbReference>
<keyword evidence="3" id="KW-0862">Zinc</keyword>
<dbReference type="GO" id="GO:0140082">
    <property type="term" value="F:SUMO-ubiquitin ligase activity"/>
    <property type="evidence" value="ECO:0007669"/>
    <property type="project" value="TreeGrafter"/>
</dbReference>
<dbReference type="PROSITE" id="PS00518">
    <property type="entry name" value="ZF_RING_1"/>
    <property type="match status" value="1"/>
</dbReference>
<evidence type="ECO:0000256" key="4">
    <source>
        <dbReference type="PROSITE-ProRule" id="PRU00175"/>
    </source>
</evidence>
<accession>A0A5P1FKM2</accession>
<dbReference type="Pfam" id="PF13923">
    <property type="entry name" value="zf-C3HC4_2"/>
    <property type="match status" value="1"/>
</dbReference>
<keyword evidence="2 4" id="KW-0863">Zinc-finger</keyword>
<evidence type="ECO:0000256" key="3">
    <source>
        <dbReference type="ARBA" id="ARBA00022833"/>
    </source>
</evidence>
<sequence>MSTNSSSKRCTRRSSRVSPAEAVPRTAAQSSRPHLEASDDEVQMWSSPRRIPQARNQSRRRNRPVIVVVDDERESHSGTRGIRVNGPVTVATVNHRNKRQRIPPNRTIINCENYPISEDGPSSKSKKVSTPVPEKVVPKEPTFGCPICMGPIVSPCSTSCGHIFCEGCIKSAIEVKRLCPTCRTKLAKKNSFHKVFLPSATND</sequence>
<evidence type="ECO:0000313" key="8">
    <source>
        <dbReference type="Proteomes" id="UP000243459"/>
    </source>
</evidence>
<dbReference type="InterPro" id="IPR049627">
    <property type="entry name" value="SLX8"/>
</dbReference>
<dbReference type="InterPro" id="IPR017907">
    <property type="entry name" value="Znf_RING_CS"/>
</dbReference>